<dbReference type="KEGG" id="emc:129323403"/>
<name>A0AA97IUN3_EUBMA</name>
<dbReference type="GO" id="GO:0047498">
    <property type="term" value="F:calcium-dependent phospholipase A2 activity"/>
    <property type="evidence" value="ECO:0007669"/>
    <property type="project" value="TreeGrafter"/>
</dbReference>
<comment type="domain">
    <text evidence="13">The N-terminal C2 domain associates with lipid membranes upon calcium binding.</text>
</comment>
<evidence type="ECO:0000259" key="14">
    <source>
        <dbReference type="PROSITE" id="PS50004"/>
    </source>
</evidence>
<sequence length="813" mass="94286">MSISFPYIVPQVQIPYFNLLTVRVIRMRNLRTADELSQSDSYVTVRLPTASLNDARTKTFSNCRNPVWNETFFFRIQDVVKNIIELKVYDEDIPFSDDHLCTVLFDTSYLRPGKTFCYNFELNEKKDEQLEVEFTMEYMPNILECLATNGVVVSREICCLKVEVYGRQRWKTSRKRSFTFKVKGSREDTRMVVLDSRSPVSTVFHYAKYCHPQMEVQLPKNSISSCCSSNKGIKDCLTVPLNRLPIGQRVKIARDKAYDIFVTPENYQKNLDVRLGYDLCAQEQDFICKRKRHVAAALKKLLHLKEDLHDDEVPIVAAMTTAGGMRSMTAMCGSVRALQKLNVLDCISYITGLSGTTWTMVNLYQDPDWSSKDLEGYINNMRKHAVKTKLCCFCPERLKYYEKELDKREQDGHKITFSDLWGLLLETMLCDETNPHKLSDQRQAVNRGQNPLPIYLALNVRENYSTLDFKEWLEFTPYEVGFLKYGAFVRAEDFGSEFFMGHLIKKIPESRICYLQGTWSNIFSQSLLDALYLSDCSEDFWHTWTRDRVIDIDDDICHPLPKRPHVRSTRLFIPSGSLTKALREVITWRPVVSQYHNFMKGLQMNNKYLKNDDFCTWKDTVLDSSPNRLSDAADHLELVDTAFFINTSCPPLLRPERKVDLIFHLNYSGGLQTLPLDQSAKYYAKQGIPYPKTVLSEEERKHLKECYLFHEADSPKAPILLYFPLVCDTFQKYKAPGVERSPAEMEEGQADVTSTIFSPYATGLIEYSEENFNKLMNLTNYNVLNNEHMILQALRMAVERKKRQKRESLFSSS</sequence>
<keyword evidence="7 12" id="KW-0378">Hydrolase</keyword>
<dbReference type="CDD" id="cd04036">
    <property type="entry name" value="C2_cPLA2"/>
    <property type="match status" value="1"/>
</dbReference>
<evidence type="ECO:0000256" key="2">
    <source>
        <dbReference type="ARBA" id="ARBA00004170"/>
    </source>
</evidence>
<dbReference type="Gene3D" id="3.40.1090.10">
    <property type="entry name" value="Cytosolic phospholipase A2 catalytic domain"/>
    <property type="match status" value="1"/>
</dbReference>
<evidence type="ECO:0000256" key="5">
    <source>
        <dbReference type="ARBA" id="ARBA00022490"/>
    </source>
</evidence>
<dbReference type="SMART" id="SM00022">
    <property type="entry name" value="PLAc"/>
    <property type="match status" value="1"/>
</dbReference>
<dbReference type="InterPro" id="IPR041847">
    <property type="entry name" value="C2_cPLA2"/>
</dbReference>
<feature type="domain" description="C2" evidence="14">
    <location>
        <begin position="1"/>
        <end position="120"/>
    </location>
</feature>
<evidence type="ECO:0000256" key="10">
    <source>
        <dbReference type="ARBA" id="ARBA00023098"/>
    </source>
</evidence>
<evidence type="ECO:0000256" key="13">
    <source>
        <dbReference type="RuleBase" id="RU362102"/>
    </source>
</evidence>
<evidence type="ECO:0000256" key="6">
    <source>
        <dbReference type="ARBA" id="ARBA00022723"/>
    </source>
</evidence>
<dbReference type="InterPro" id="IPR035892">
    <property type="entry name" value="C2_domain_sf"/>
</dbReference>
<evidence type="ECO:0000256" key="9">
    <source>
        <dbReference type="ARBA" id="ARBA00022963"/>
    </source>
</evidence>
<dbReference type="RefSeq" id="XP_054825911.1">
    <property type="nucleotide sequence ID" value="XM_054969936.1"/>
</dbReference>
<evidence type="ECO:0000256" key="12">
    <source>
        <dbReference type="PROSITE-ProRule" id="PRU00555"/>
    </source>
</evidence>
<dbReference type="PROSITE" id="PS50004">
    <property type="entry name" value="C2"/>
    <property type="match status" value="1"/>
</dbReference>
<keyword evidence="10 12" id="KW-0443">Lipid metabolism</keyword>
<evidence type="ECO:0000256" key="8">
    <source>
        <dbReference type="ARBA" id="ARBA00022837"/>
    </source>
</evidence>
<dbReference type="PANTHER" id="PTHR10728:SF67">
    <property type="entry name" value="PHOSPHOLIPASE A2"/>
    <property type="match status" value="1"/>
</dbReference>
<comment type="cofactor">
    <cofactor evidence="1">
        <name>Ca(2+)</name>
        <dbReference type="ChEBI" id="CHEBI:29108"/>
    </cofactor>
</comment>
<dbReference type="SUPFAM" id="SSF52151">
    <property type="entry name" value="FabD/lysophospholipase-like"/>
    <property type="match status" value="1"/>
</dbReference>
<dbReference type="SUPFAM" id="SSF49562">
    <property type="entry name" value="C2 domain (Calcium/lipid-binding domain, CaLB)"/>
    <property type="match status" value="1"/>
</dbReference>
<comment type="subcellular location">
    <subcellularLocation>
        <location evidence="3">Cytoplasm</location>
        <location evidence="3">Cytosol</location>
    </subcellularLocation>
    <subcellularLocation>
        <location evidence="2">Membrane</location>
        <topology evidence="2">Peripheral membrane protein</topology>
    </subcellularLocation>
</comment>
<dbReference type="PROSITE" id="PS51210">
    <property type="entry name" value="PLA2C"/>
    <property type="match status" value="1"/>
</dbReference>
<proteinExistence type="predicted"/>
<comment type="catalytic activity">
    <reaction evidence="13">
        <text>a 1,2-diacyl-sn-glycero-3-phosphocholine + H2O = a 1-acyl-sn-glycero-3-phosphocholine + a fatty acid + H(+)</text>
        <dbReference type="Rhea" id="RHEA:15801"/>
        <dbReference type="ChEBI" id="CHEBI:15377"/>
        <dbReference type="ChEBI" id="CHEBI:15378"/>
        <dbReference type="ChEBI" id="CHEBI:28868"/>
        <dbReference type="ChEBI" id="CHEBI:57643"/>
        <dbReference type="ChEBI" id="CHEBI:58168"/>
        <dbReference type="EC" id="3.1.1.4"/>
    </reaction>
</comment>
<dbReference type="FunFam" id="3.40.1090.10:FF:000002">
    <property type="entry name" value="Phospholipase A2"/>
    <property type="match status" value="1"/>
</dbReference>
<reference evidence="17" key="1">
    <citation type="submission" date="2025-08" db="UniProtKB">
        <authorList>
            <consortium name="RefSeq"/>
        </authorList>
    </citation>
    <scope>IDENTIFICATION</scope>
    <source>
        <tissue evidence="17">Blood</tissue>
    </source>
</reference>
<dbReference type="CDD" id="cd07201">
    <property type="entry name" value="cPLA2_Grp-IVB-IVD-IVE-IVF"/>
    <property type="match status" value="1"/>
</dbReference>
<dbReference type="GO" id="GO:0005829">
    <property type="term" value="C:cytosol"/>
    <property type="evidence" value="ECO:0007669"/>
    <property type="project" value="UniProtKB-SubCell"/>
</dbReference>
<keyword evidence="11" id="KW-0472">Membrane</keyword>
<feature type="domain" description="PLA2c" evidence="15">
    <location>
        <begin position="265"/>
        <end position="813"/>
    </location>
</feature>
<evidence type="ECO:0000256" key="3">
    <source>
        <dbReference type="ARBA" id="ARBA00004514"/>
    </source>
</evidence>
<evidence type="ECO:0000256" key="1">
    <source>
        <dbReference type="ARBA" id="ARBA00001913"/>
    </source>
</evidence>
<dbReference type="GeneID" id="129323403"/>
<evidence type="ECO:0000259" key="15">
    <source>
        <dbReference type="PROSITE" id="PS51210"/>
    </source>
</evidence>
<evidence type="ECO:0000256" key="11">
    <source>
        <dbReference type="ARBA" id="ARBA00023136"/>
    </source>
</evidence>
<dbReference type="InterPro" id="IPR016035">
    <property type="entry name" value="Acyl_Trfase/lysoPLipase"/>
</dbReference>
<dbReference type="GO" id="GO:0005509">
    <property type="term" value="F:calcium ion binding"/>
    <property type="evidence" value="ECO:0007669"/>
    <property type="project" value="InterPro"/>
</dbReference>
<dbReference type="GO" id="GO:0046475">
    <property type="term" value="P:glycerophospholipid catabolic process"/>
    <property type="evidence" value="ECO:0007669"/>
    <property type="project" value="TreeGrafter"/>
</dbReference>
<dbReference type="SMART" id="SM00239">
    <property type="entry name" value="C2"/>
    <property type="match status" value="1"/>
</dbReference>
<organism evidence="16 17">
    <name type="scientific">Eublepharis macularius</name>
    <name type="common">Leopard gecko</name>
    <name type="synonym">Cyrtodactylus macularius</name>
    <dbReference type="NCBI Taxonomy" id="481883"/>
    <lineage>
        <taxon>Eukaryota</taxon>
        <taxon>Metazoa</taxon>
        <taxon>Chordata</taxon>
        <taxon>Craniata</taxon>
        <taxon>Vertebrata</taxon>
        <taxon>Euteleostomi</taxon>
        <taxon>Lepidosauria</taxon>
        <taxon>Squamata</taxon>
        <taxon>Bifurcata</taxon>
        <taxon>Gekkota</taxon>
        <taxon>Eublepharidae</taxon>
        <taxon>Eublepharinae</taxon>
        <taxon>Eublepharis</taxon>
    </lineage>
</organism>
<dbReference type="PANTHER" id="PTHR10728">
    <property type="entry name" value="CYTOSOLIC PHOSPHOLIPASE A2"/>
    <property type="match status" value="1"/>
</dbReference>
<dbReference type="GO" id="GO:0005544">
    <property type="term" value="F:calcium-dependent phospholipid binding"/>
    <property type="evidence" value="ECO:0007669"/>
    <property type="project" value="TreeGrafter"/>
</dbReference>
<keyword evidence="6 13" id="KW-0479">Metal-binding</keyword>
<keyword evidence="9 12" id="KW-0442">Lipid degradation</keyword>
<gene>
    <name evidence="17" type="primary">LOC129323403</name>
</gene>
<evidence type="ECO:0000256" key="4">
    <source>
        <dbReference type="ARBA" id="ARBA00013278"/>
    </source>
</evidence>
<keyword evidence="5 13" id="KW-0963">Cytoplasm</keyword>
<dbReference type="InterPro" id="IPR040723">
    <property type="entry name" value="cPLA2_C2"/>
</dbReference>
<dbReference type="InterPro" id="IPR000008">
    <property type="entry name" value="C2_dom"/>
</dbReference>
<protein>
    <recommendedName>
        <fullName evidence="4 13">Phospholipase A2</fullName>
        <ecNumber evidence="4 13">3.1.1.4</ecNumber>
    </recommendedName>
</protein>
<dbReference type="Pfam" id="PF01735">
    <property type="entry name" value="PLA2_B"/>
    <property type="match status" value="1"/>
</dbReference>
<dbReference type="Gene3D" id="2.60.40.150">
    <property type="entry name" value="C2 domain"/>
    <property type="match status" value="1"/>
</dbReference>
<dbReference type="Pfam" id="PF00168">
    <property type="entry name" value="C2"/>
    <property type="match status" value="1"/>
</dbReference>
<dbReference type="AlphaFoldDB" id="A0AA97IUN3"/>
<dbReference type="Proteomes" id="UP001190640">
    <property type="component" value="Chromosome 2"/>
</dbReference>
<evidence type="ECO:0000256" key="7">
    <source>
        <dbReference type="ARBA" id="ARBA00022801"/>
    </source>
</evidence>
<evidence type="ECO:0000313" key="17">
    <source>
        <dbReference type="RefSeq" id="XP_054825911.1"/>
    </source>
</evidence>
<dbReference type="FunFam" id="2.60.40.150:FF:000030">
    <property type="entry name" value="Phospholipase A2"/>
    <property type="match status" value="1"/>
</dbReference>
<dbReference type="InterPro" id="IPR002642">
    <property type="entry name" value="LysoPLipase_cat_dom"/>
</dbReference>
<keyword evidence="8 13" id="KW-0106">Calcium</keyword>
<keyword evidence="16" id="KW-1185">Reference proteome</keyword>
<dbReference type="EC" id="3.1.1.4" evidence="4 13"/>
<dbReference type="GO" id="GO:0016020">
    <property type="term" value="C:membrane"/>
    <property type="evidence" value="ECO:0007669"/>
    <property type="project" value="UniProtKB-SubCell"/>
</dbReference>
<dbReference type="Pfam" id="PF18695">
    <property type="entry name" value="cPLA2_C2"/>
    <property type="match status" value="1"/>
</dbReference>
<evidence type="ECO:0000313" key="16">
    <source>
        <dbReference type="Proteomes" id="UP001190640"/>
    </source>
</evidence>
<accession>A0AA97IUN3</accession>